<dbReference type="RefSeq" id="WP_153981869.1">
    <property type="nucleotide sequence ID" value="NZ_BAAANZ010000003.1"/>
</dbReference>
<dbReference type="GO" id="GO:0006355">
    <property type="term" value="P:regulation of DNA-templated transcription"/>
    <property type="evidence" value="ECO:0007669"/>
    <property type="project" value="InterPro"/>
</dbReference>
<keyword evidence="2" id="KW-0238">DNA-binding</keyword>
<dbReference type="OrthoDB" id="5242095at2"/>
<feature type="domain" description="HTH merR-type" evidence="1">
    <location>
        <begin position="1"/>
        <end position="70"/>
    </location>
</feature>
<organism evidence="2 3">
    <name type="scientific">Microcella frigidaquae</name>
    <dbReference type="NCBI Taxonomy" id="424758"/>
    <lineage>
        <taxon>Bacteria</taxon>
        <taxon>Bacillati</taxon>
        <taxon>Actinomycetota</taxon>
        <taxon>Actinomycetes</taxon>
        <taxon>Micrococcales</taxon>
        <taxon>Microbacteriaceae</taxon>
        <taxon>Microcella</taxon>
    </lineage>
</organism>
<dbReference type="Pfam" id="PF13411">
    <property type="entry name" value="MerR_1"/>
    <property type="match status" value="1"/>
</dbReference>
<keyword evidence="3" id="KW-1185">Reference proteome</keyword>
<evidence type="ECO:0000259" key="1">
    <source>
        <dbReference type="PROSITE" id="PS50937"/>
    </source>
</evidence>
<dbReference type="InterPro" id="IPR009061">
    <property type="entry name" value="DNA-bd_dom_put_sf"/>
</dbReference>
<dbReference type="AlphaFoldDB" id="A0A840XK63"/>
<evidence type="ECO:0000313" key="2">
    <source>
        <dbReference type="EMBL" id="MBB5618666.1"/>
    </source>
</evidence>
<accession>A0A840XK63</accession>
<name>A0A840XK63_9MICO</name>
<dbReference type="Gene3D" id="1.10.1660.10">
    <property type="match status" value="1"/>
</dbReference>
<sequence length="231" mass="23931">MRMSELSTATGVAVPTLKFYLREQLLHAGERTSPNQAQYDASHIERVRLVRALLEVGGLSVAQAARVVAALDADLPLSSVFGIAQRAVSIPAALGDSDGTAADAEPAPTTGQTRIAALCESRGWRVYPSNPGLPLAARVLDTYAALGLDHIPDTVLEGYAQAADLVAAADLAAVGAVGEPAEMTRTVAAGIVLGDALFAGLRRIAQEAESFRRFPLPEGASAPAATTTEDC</sequence>
<dbReference type="SUPFAM" id="SSF46955">
    <property type="entry name" value="Putative DNA-binding domain"/>
    <property type="match status" value="1"/>
</dbReference>
<protein>
    <submittedName>
        <fullName evidence="2">DNA-binding transcriptional MerR regulator</fullName>
    </submittedName>
</protein>
<evidence type="ECO:0000313" key="3">
    <source>
        <dbReference type="Proteomes" id="UP000552883"/>
    </source>
</evidence>
<reference evidence="2 3" key="1">
    <citation type="submission" date="2020-08" db="EMBL/GenBank/DDBJ databases">
        <title>Sequencing the genomes of 1000 actinobacteria strains.</title>
        <authorList>
            <person name="Klenk H.-P."/>
        </authorList>
    </citation>
    <scope>NUCLEOTIDE SEQUENCE [LARGE SCALE GENOMIC DNA]</scope>
    <source>
        <strain evidence="2 3">DSM 23889</strain>
    </source>
</reference>
<dbReference type="GO" id="GO:0003677">
    <property type="term" value="F:DNA binding"/>
    <property type="evidence" value="ECO:0007669"/>
    <property type="project" value="UniProtKB-KW"/>
</dbReference>
<dbReference type="SMART" id="SM00422">
    <property type="entry name" value="HTH_MERR"/>
    <property type="match status" value="1"/>
</dbReference>
<proteinExistence type="predicted"/>
<comment type="caution">
    <text evidence="2">The sequence shown here is derived from an EMBL/GenBank/DDBJ whole genome shotgun (WGS) entry which is preliminary data.</text>
</comment>
<dbReference type="PROSITE" id="PS50937">
    <property type="entry name" value="HTH_MERR_2"/>
    <property type="match status" value="1"/>
</dbReference>
<dbReference type="PRINTS" id="PR00040">
    <property type="entry name" value="HTHMERR"/>
</dbReference>
<dbReference type="EMBL" id="JACHBS010000001">
    <property type="protein sequence ID" value="MBB5618666.1"/>
    <property type="molecule type" value="Genomic_DNA"/>
</dbReference>
<dbReference type="InterPro" id="IPR000551">
    <property type="entry name" value="MerR-type_HTH_dom"/>
</dbReference>
<dbReference type="SUPFAM" id="SSF51604">
    <property type="entry name" value="Enolase C-terminal domain-like"/>
    <property type="match status" value="1"/>
</dbReference>
<dbReference type="Proteomes" id="UP000552883">
    <property type="component" value="Unassembled WGS sequence"/>
</dbReference>
<dbReference type="InterPro" id="IPR036849">
    <property type="entry name" value="Enolase-like_C_sf"/>
</dbReference>
<gene>
    <name evidence="2" type="ORF">BJ959_002162</name>
</gene>